<organism evidence="3 4">
    <name type="scientific">Hymenobacter polaris</name>
    <dbReference type="NCBI Taxonomy" id="2682546"/>
    <lineage>
        <taxon>Bacteria</taxon>
        <taxon>Pseudomonadati</taxon>
        <taxon>Bacteroidota</taxon>
        <taxon>Cytophagia</taxon>
        <taxon>Cytophagales</taxon>
        <taxon>Hymenobacteraceae</taxon>
        <taxon>Hymenobacter</taxon>
    </lineage>
</organism>
<comment type="caution">
    <text evidence="3">The sequence shown here is derived from an EMBL/GenBank/DDBJ whole genome shotgun (WGS) entry which is preliminary data.</text>
</comment>
<dbReference type="Gene3D" id="3.40.50.720">
    <property type="entry name" value="NAD(P)-binding Rossmann-like Domain"/>
    <property type="match status" value="1"/>
</dbReference>
<dbReference type="SMART" id="SM00822">
    <property type="entry name" value="PKS_KR"/>
    <property type="match status" value="1"/>
</dbReference>
<dbReference type="InterPro" id="IPR002347">
    <property type="entry name" value="SDR_fam"/>
</dbReference>
<reference evidence="3 4" key="1">
    <citation type="submission" date="2020-04" db="EMBL/GenBank/DDBJ databases">
        <title>Hymenobacter polaris sp. nov., isolated from Arctic soil.</title>
        <authorList>
            <person name="Dahal R.H."/>
        </authorList>
    </citation>
    <scope>NUCLEOTIDE SEQUENCE [LARGE SCALE GENOMIC DNA]</scope>
    <source>
        <strain evidence="3 4">RP-2-7</strain>
    </source>
</reference>
<dbReference type="SUPFAM" id="SSF51735">
    <property type="entry name" value="NAD(P)-binding Rossmann-fold domains"/>
    <property type="match status" value="1"/>
</dbReference>
<dbReference type="PRINTS" id="PR00080">
    <property type="entry name" value="SDRFAMILY"/>
</dbReference>
<dbReference type="PROSITE" id="PS00061">
    <property type="entry name" value="ADH_SHORT"/>
    <property type="match status" value="1"/>
</dbReference>
<dbReference type="PANTHER" id="PTHR42760">
    <property type="entry name" value="SHORT-CHAIN DEHYDROGENASES/REDUCTASES FAMILY MEMBER"/>
    <property type="match status" value="1"/>
</dbReference>
<name>A0A7Y0AH59_9BACT</name>
<sequence length="283" mass="29205">MSALSTVPYPANGHATNGHAANGHAAAPTPAGLGVFSLEGRVALITGGGSGIGLAIASCMAEAGATVIITGRREAVLAEACTSLGERAHYLVNDICDLAGLDGLVEEVENTYGPLDVVVNNAGINLKKPALEVTDEDFSRIIHTNLNAVFALTRAAARRMVARGSGCIIMISSMAAYYGIDRVVAYAASKSAVEGMVKVLASEFSAHGVRVNAIAPGFIDTEMSRTAMNSDPDRRDRAMRRTPMGKFGQPADIGHAAVFLASDAARYVTGVSLPVDGGNSIGF</sequence>
<keyword evidence="3" id="KW-0560">Oxidoreductase</keyword>
<dbReference type="FunFam" id="3.40.50.720:FF:000084">
    <property type="entry name" value="Short-chain dehydrogenase reductase"/>
    <property type="match status" value="1"/>
</dbReference>
<proteinExistence type="inferred from homology"/>
<feature type="domain" description="Ketoreductase" evidence="2">
    <location>
        <begin position="41"/>
        <end position="217"/>
    </location>
</feature>
<accession>A0A7Y0AH59</accession>
<protein>
    <submittedName>
        <fullName evidence="3">Glucose 1-dehydrogenase</fullName>
        <ecNumber evidence="3">1.1.1.47</ecNumber>
    </submittedName>
</protein>
<comment type="similarity">
    <text evidence="1">Belongs to the short-chain dehydrogenases/reductases (SDR) family.</text>
</comment>
<dbReference type="EC" id="1.1.1.47" evidence="3"/>
<evidence type="ECO:0000259" key="2">
    <source>
        <dbReference type="SMART" id="SM00822"/>
    </source>
</evidence>
<evidence type="ECO:0000313" key="3">
    <source>
        <dbReference type="EMBL" id="NML67209.1"/>
    </source>
</evidence>
<dbReference type="PRINTS" id="PR00081">
    <property type="entry name" value="GDHRDH"/>
</dbReference>
<dbReference type="GO" id="GO:0047936">
    <property type="term" value="F:glucose 1-dehydrogenase [NAD(P)+] activity"/>
    <property type="evidence" value="ECO:0007669"/>
    <property type="project" value="UniProtKB-EC"/>
</dbReference>
<dbReference type="InterPro" id="IPR057326">
    <property type="entry name" value="KR_dom"/>
</dbReference>
<dbReference type="AlphaFoldDB" id="A0A7Y0AH59"/>
<dbReference type="InterPro" id="IPR036291">
    <property type="entry name" value="NAD(P)-bd_dom_sf"/>
</dbReference>
<gene>
    <name evidence="3" type="ORF">HHL22_18545</name>
</gene>
<dbReference type="Proteomes" id="UP000559626">
    <property type="component" value="Unassembled WGS sequence"/>
</dbReference>
<dbReference type="InterPro" id="IPR020904">
    <property type="entry name" value="Sc_DH/Rdtase_CS"/>
</dbReference>
<dbReference type="EMBL" id="JABBGH010000003">
    <property type="protein sequence ID" value="NML67209.1"/>
    <property type="molecule type" value="Genomic_DNA"/>
</dbReference>
<evidence type="ECO:0000313" key="4">
    <source>
        <dbReference type="Proteomes" id="UP000559626"/>
    </source>
</evidence>
<keyword evidence="4" id="KW-1185">Reference proteome</keyword>
<dbReference type="NCBIfam" id="NF009466">
    <property type="entry name" value="PRK12826.1-2"/>
    <property type="match status" value="1"/>
</dbReference>
<evidence type="ECO:0000256" key="1">
    <source>
        <dbReference type="ARBA" id="ARBA00006484"/>
    </source>
</evidence>
<dbReference type="RefSeq" id="WP_169532890.1">
    <property type="nucleotide sequence ID" value="NZ_JABBGH010000003.1"/>
</dbReference>
<dbReference type="Pfam" id="PF13561">
    <property type="entry name" value="adh_short_C2"/>
    <property type="match status" value="1"/>
</dbReference>
<dbReference type="NCBIfam" id="NF005559">
    <property type="entry name" value="PRK07231.1"/>
    <property type="match status" value="1"/>
</dbReference>